<evidence type="ECO:0000313" key="3">
    <source>
        <dbReference type="Proteomes" id="UP001465447"/>
    </source>
</evidence>
<dbReference type="Proteomes" id="UP001465447">
    <property type="component" value="Chromosome"/>
</dbReference>
<reference evidence="2 3" key="1">
    <citation type="submission" date="2023-04" db="EMBL/GenBank/DDBJ databases">
        <title>Macrococci isolated from food, foodproducing animals, and human clinical materials.</title>
        <authorList>
            <person name="Maslanova I."/>
            <person name="Svec P."/>
            <person name="Sedlacek I."/>
            <person name="Novakova D."/>
            <person name="Keller J.E."/>
            <person name="Schwendener S."/>
            <person name="Finstrlova A."/>
            <person name="Botka T."/>
            <person name="Kovarovic V."/>
            <person name="Petras P."/>
            <person name="Perreten V."/>
            <person name="Pantucek R."/>
        </authorList>
    </citation>
    <scope>NUCLEOTIDE SEQUENCE [LARGE SCALE GENOMIC DNA]</scope>
    <source>
        <strain evidence="2 3">CCM 8659</strain>
    </source>
</reference>
<dbReference type="AlphaFoldDB" id="A0AAU6RM33"/>
<feature type="compositionally biased region" description="Polar residues" evidence="1">
    <location>
        <begin position="69"/>
        <end position="80"/>
    </location>
</feature>
<organism evidence="2 3">
    <name type="scientific">Macrococcus psychrotolerans</name>
    <dbReference type="NCBI Taxonomy" id="3039389"/>
    <lineage>
        <taxon>Bacteria</taxon>
        <taxon>Bacillati</taxon>
        <taxon>Bacillota</taxon>
        <taxon>Bacilli</taxon>
        <taxon>Bacillales</taxon>
        <taxon>Staphylococcaceae</taxon>
        <taxon>Macrococcus</taxon>
    </lineage>
</organism>
<dbReference type="KEGG" id="mpsh:QA539_01675"/>
<dbReference type="RefSeq" id="WP_419895315.1">
    <property type="nucleotide sequence ID" value="NZ_CP124591.1"/>
</dbReference>
<evidence type="ECO:0000313" key="2">
    <source>
        <dbReference type="EMBL" id="WZE71236.1"/>
    </source>
</evidence>
<feature type="compositionally biased region" description="Low complexity" evidence="1">
    <location>
        <begin position="158"/>
        <end position="197"/>
    </location>
</feature>
<feature type="compositionally biased region" description="Polar residues" evidence="1">
    <location>
        <begin position="198"/>
        <end position="218"/>
    </location>
</feature>
<evidence type="ECO:0008006" key="4">
    <source>
        <dbReference type="Google" id="ProtNLM"/>
    </source>
</evidence>
<feature type="region of interest" description="Disordered" evidence="1">
    <location>
        <begin position="21"/>
        <end position="90"/>
    </location>
</feature>
<feature type="compositionally biased region" description="Basic and acidic residues" evidence="1">
    <location>
        <begin position="21"/>
        <end position="59"/>
    </location>
</feature>
<dbReference type="EMBL" id="CP124591">
    <property type="protein sequence ID" value="WZE71236.1"/>
    <property type="molecule type" value="Genomic_DNA"/>
</dbReference>
<dbReference type="PROSITE" id="PS51257">
    <property type="entry name" value="PROKAR_LIPOPROTEIN"/>
    <property type="match status" value="1"/>
</dbReference>
<keyword evidence="3" id="KW-1185">Reference proteome</keyword>
<name>A0AAU6RM33_9STAP</name>
<evidence type="ECO:0000256" key="1">
    <source>
        <dbReference type="SAM" id="MobiDB-lite"/>
    </source>
</evidence>
<sequence length="218" mass="24040">MNRLIMLILTSVLVLTACNDGQEKERKESTPKVEVKVNPEKKESKKTTEQNDNKTKSKTENAAPESSEEQVVTHPSNQDSVDQDNIDTTKYNDSRNCLIGGGESAGCAVLAETKEYSKAWNNLTNEGYNCKDGACYQLNPSTQTQDSTHTATNKRPETVQPSTQPTTETPTTEMPITTTETPTPTTETPTTEIVTTELPSTEQSQTVQPNQYEDTTDE</sequence>
<proteinExistence type="predicted"/>
<gene>
    <name evidence="2" type="ORF">QA539_01675</name>
</gene>
<feature type="compositionally biased region" description="Polar residues" evidence="1">
    <location>
        <begin position="141"/>
        <end position="153"/>
    </location>
</feature>
<feature type="region of interest" description="Disordered" evidence="1">
    <location>
        <begin position="141"/>
        <end position="218"/>
    </location>
</feature>
<protein>
    <recommendedName>
        <fullName evidence="4">Lipoprotein</fullName>
    </recommendedName>
</protein>
<accession>A0AAU6RM33</accession>